<gene>
    <name evidence="5" type="ORF">GX576_04800</name>
</gene>
<evidence type="ECO:0000256" key="2">
    <source>
        <dbReference type="PROSITE-ProRule" id="PRU00335"/>
    </source>
</evidence>
<organism evidence="5 6">
    <name type="scientific">Thauera phenolivorans</name>
    <dbReference type="NCBI Taxonomy" id="1792543"/>
    <lineage>
        <taxon>Bacteria</taxon>
        <taxon>Pseudomonadati</taxon>
        <taxon>Pseudomonadota</taxon>
        <taxon>Betaproteobacteria</taxon>
        <taxon>Rhodocyclales</taxon>
        <taxon>Zoogloeaceae</taxon>
        <taxon>Thauera</taxon>
    </lineage>
</organism>
<comment type="caution">
    <text evidence="5">The sequence shown here is derived from an EMBL/GenBank/DDBJ whole genome shotgun (WGS) entry which is preliminary data.</text>
</comment>
<dbReference type="AlphaFoldDB" id="A0A7X7R7N0"/>
<dbReference type="Gene3D" id="1.10.357.10">
    <property type="entry name" value="Tetracycline Repressor, domain 2"/>
    <property type="match status" value="1"/>
</dbReference>
<dbReference type="SUPFAM" id="SSF48498">
    <property type="entry name" value="Tetracyclin repressor-like, C-terminal domain"/>
    <property type="match status" value="1"/>
</dbReference>
<dbReference type="EMBL" id="JAAYYV010000123">
    <property type="protein sequence ID" value="NLF53711.1"/>
    <property type="molecule type" value="Genomic_DNA"/>
</dbReference>
<dbReference type="GO" id="GO:0000976">
    <property type="term" value="F:transcription cis-regulatory region binding"/>
    <property type="evidence" value="ECO:0007669"/>
    <property type="project" value="TreeGrafter"/>
</dbReference>
<evidence type="ECO:0000259" key="4">
    <source>
        <dbReference type="PROSITE" id="PS50977"/>
    </source>
</evidence>
<sequence>MKASQPARGRGRPKGGSIHSRERLLDAGLTHFARFGYEGASLRKIAAEAGCDMAMIAHHFGSKGELWAAVVDAAFERNRATFAEWAPKLADPALSLAERLRIGLTELFDEVVAEPRITKLLMQEMSEPGERLDHLISHSLAPWLAVYLPLWKAAQEAGVLAIRDPVILHLGLLGALSLLVTGRPALERIRGKTGTLEEIREVFVVGILERLSPPDRSSGPL</sequence>
<proteinExistence type="predicted"/>
<accession>A0A7X7R7N0</accession>
<dbReference type="InterPro" id="IPR001647">
    <property type="entry name" value="HTH_TetR"/>
</dbReference>
<dbReference type="PANTHER" id="PTHR30055">
    <property type="entry name" value="HTH-TYPE TRANSCRIPTIONAL REGULATOR RUTR"/>
    <property type="match status" value="1"/>
</dbReference>
<dbReference type="Proteomes" id="UP000536534">
    <property type="component" value="Unassembled WGS sequence"/>
</dbReference>
<evidence type="ECO:0000256" key="3">
    <source>
        <dbReference type="SAM" id="MobiDB-lite"/>
    </source>
</evidence>
<dbReference type="Pfam" id="PF00440">
    <property type="entry name" value="TetR_N"/>
    <property type="match status" value="1"/>
</dbReference>
<dbReference type="PANTHER" id="PTHR30055:SF235">
    <property type="entry name" value="TRANSCRIPTIONAL REGULATORY PROTEIN"/>
    <property type="match status" value="1"/>
</dbReference>
<dbReference type="InterPro" id="IPR050109">
    <property type="entry name" value="HTH-type_TetR-like_transc_reg"/>
</dbReference>
<dbReference type="InterPro" id="IPR009057">
    <property type="entry name" value="Homeodomain-like_sf"/>
</dbReference>
<protein>
    <submittedName>
        <fullName evidence="5">TetR/AcrR family transcriptional regulator</fullName>
    </submittedName>
</protein>
<dbReference type="SUPFAM" id="SSF46689">
    <property type="entry name" value="Homeodomain-like"/>
    <property type="match status" value="1"/>
</dbReference>
<feature type="region of interest" description="Disordered" evidence="3">
    <location>
        <begin position="1"/>
        <end position="20"/>
    </location>
</feature>
<dbReference type="PROSITE" id="PS50977">
    <property type="entry name" value="HTH_TETR_2"/>
    <property type="match status" value="1"/>
</dbReference>
<evidence type="ECO:0000313" key="5">
    <source>
        <dbReference type="EMBL" id="NLF53711.1"/>
    </source>
</evidence>
<reference evidence="5 6" key="1">
    <citation type="journal article" date="2020" name="Biotechnol. Biofuels">
        <title>New insights from the biogas microbiome by comprehensive genome-resolved metagenomics of nearly 1600 species originating from multiple anaerobic digesters.</title>
        <authorList>
            <person name="Campanaro S."/>
            <person name="Treu L."/>
            <person name="Rodriguez-R L.M."/>
            <person name="Kovalovszki A."/>
            <person name="Ziels R.M."/>
            <person name="Maus I."/>
            <person name="Zhu X."/>
            <person name="Kougias P.G."/>
            <person name="Basile A."/>
            <person name="Luo G."/>
            <person name="Schluter A."/>
            <person name="Konstantinidis K.T."/>
            <person name="Angelidaki I."/>
        </authorList>
    </citation>
    <scope>NUCLEOTIDE SEQUENCE [LARGE SCALE GENOMIC DNA]</scope>
    <source>
        <strain evidence="5">AS06rmzACSIP_256</strain>
    </source>
</reference>
<evidence type="ECO:0000313" key="6">
    <source>
        <dbReference type="Proteomes" id="UP000536534"/>
    </source>
</evidence>
<feature type="DNA-binding region" description="H-T-H motif" evidence="2">
    <location>
        <begin position="41"/>
        <end position="60"/>
    </location>
</feature>
<feature type="domain" description="HTH tetR-type" evidence="4">
    <location>
        <begin position="18"/>
        <end position="78"/>
    </location>
</feature>
<evidence type="ECO:0000256" key="1">
    <source>
        <dbReference type="ARBA" id="ARBA00023125"/>
    </source>
</evidence>
<keyword evidence="1 2" id="KW-0238">DNA-binding</keyword>
<dbReference type="InterPro" id="IPR036271">
    <property type="entry name" value="Tet_transcr_reg_TetR-rel_C_sf"/>
</dbReference>
<dbReference type="GO" id="GO:0003700">
    <property type="term" value="F:DNA-binding transcription factor activity"/>
    <property type="evidence" value="ECO:0007669"/>
    <property type="project" value="TreeGrafter"/>
</dbReference>
<name>A0A7X7R7N0_9RHOO</name>